<evidence type="ECO:0000313" key="1">
    <source>
        <dbReference type="EMBL" id="EEJ60217.1"/>
    </source>
</evidence>
<name>C2E4J2_LACJH</name>
<proteinExistence type="predicted"/>
<gene>
    <name evidence="1" type="ORF">HMPREF0528_0666</name>
</gene>
<dbReference type="HOGENOM" id="CLU_3365606_0_0_9"/>
<dbReference type="Proteomes" id="UP000003491">
    <property type="component" value="Unassembled WGS sequence"/>
</dbReference>
<dbReference type="EMBL" id="ACGR01000025">
    <property type="protein sequence ID" value="EEJ60217.1"/>
    <property type="molecule type" value="Genomic_DNA"/>
</dbReference>
<evidence type="ECO:0000313" key="2">
    <source>
        <dbReference type="Proteomes" id="UP000003491"/>
    </source>
</evidence>
<accession>C2E4J2</accession>
<dbReference type="AlphaFoldDB" id="C2E4J2"/>
<reference evidence="1 2" key="1">
    <citation type="submission" date="2009-01" db="EMBL/GenBank/DDBJ databases">
        <authorList>
            <person name="Qin X."/>
            <person name="Bachman B."/>
            <person name="Battles P."/>
            <person name="Bell A."/>
            <person name="Bess C."/>
            <person name="Bickham C."/>
            <person name="Chaboub L."/>
            <person name="Chen D."/>
            <person name="Coyle M."/>
            <person name="Deiros D.R."/>
            <person name="Dinh H."/>
            <person name="Forbes L."/>
            <person name="Fowler G."/>
            <person name="Francisco L."/>
            <person name="Fu Q."/>
            <person name="Gubbala S."/>
            <person name="Hale W."/>
            <person name="Han Y."/>
            <person name="Hemphill L."/>
            <person name="Highlander S.K."/>
            <person name="Hirani K."/>
            <person name="Hogues M."/>
            <person name="Jackson L."/>
            <person name="Jakkamsetti A."/>
            <person name="Javaid M."/>
            <person name="Jiang H."/>
            <person name="Korchina V."/>
            <person name="Kovar C."/>
            <person name="Lara F."/>
            <person name="Lee S."/>
            <person name="Mata R."/>
            <person name="Mathew T."/>
            <person name="Moen C."/>
            <person name="Morales K."/>
            <person name="Munidasa M."/>
            <person name="Nazareth L."/>
            <person name="Ngo R."/>
            <person name="Nguyen L."/>
            <person name="Okwuonu G."/>
            <person name="Ongeri F."/>
            <person name="Patil S."/>
            <person name="Petrosino J."/>
            <person name="Pham C."/>
            <person name="Pham P."/>
            <person name="Pu L.-L."/>
            <person name="Puazo M."/>
            <person name="Raj R."/>
            <person name="Reid J."/>
            <person name="Rouhana J."/>
            <person name="Saada N."/>
            <person name="Shang Y."/>
            <person name="Simmons D."/>
            <person name="Thornton R."/>
            <person name="Warren J."/>
            <person name="Weissenberger G."/>
            <person name="Zhang J."/>
            <person name="Zhang L."/>
            <person name="Zhou C."/>
            <person name="Zhu D."/>
            <person name="Muzny D."/>
            <person name="Worley K."/>
            <person name="Gibbs R."/>
        </authorList>
    </citation>
    <scope>NUCLEOTIDE SEQUENCE [LARGE SCALE GENOMIC DNA]</scope>
    <source>
        <strain evidence="1 2">ATCC 33200</strain>
    </source>
</reference>
<comment type="caution">
    <text evidence="1">The sequence shown here is derived from an EMBL/GenBank/DDBJ whole genome shotgun (WGS) entry which is preliminary data.</text>
</comment>
<sequence length="35" mass="4122">MEARKKEKRAQKDLSIQNPALSNISFLSDFRQKNE</sequence>
<organism evidence="1 2">
    <name type="scientific">Lactobacillus johnsonii ATCC 33200</name>
    <dbReference type="NCBI Taxonomy" id="525330"/>
    <lineage>
        <taxon>Bacteria</taxon>
        <taxon>Bacillati</taxon>
        <taxon>Bacillota</taxon>
        <taxon>Bacilli</taxon>
        <taxon>Lactobacillales</taxon>
        <taxon>Lactobacillaceae</taxon>
        <taxon>Lactobacillus</taxon>
    </lineage>
</organism>
<protein>
    <submittedName>
        <fullName evidence="1">Uncharacterized protein</fullName>
    </submittedName>
</protein>